<organism evidence="1 2">
    <name type="scientific">Saccharicrinis fermentans DSM 9555 = JCM 21142</name>
    <dbReference type="NCBI Taxonomy" id="869213"/>
    <lineage>
        <taxon>Bacteria</taxon>
        <taxon>Pseudomonadati</taxon>
        <taxon>Bacteroidota</taxon>
        <taxon>Bacteroidia</taxon>
        <taxon>Marinilabiliales</taxon>
        <taxon>Marinilabiliaceae</taxon>
        <taxon>Saccharicrinis</taxon>
    </lineage>
</organism>
<comment type="caution">
    <text evidence="1">The sequence shown here is derived from an EMBL/GenBank/DDBJ whole genome shotgun (WGS) entry which is preliminary data.</text>
</comment>
<dbReference type="SUPFAM" id="SSF49464">
    <property type="entry name" value="Carboxypeptidase regulatory domain-like"/>
    <property type="match status" value="1"/>
</dbReference>
<keyword evidence="2" id="KW-1185">Reference proteome</keyword>
<name>W7YLW9_9BACT</name>
<dbReference type="InterPro" id="IPR008969">
    <property type="entry name" value="CarboxyPept-like_regulatory"/>
</dbReference>
<protein>
    <submittedName>
        <fullName evidence="1">TonB-linked outer membrane protein, SusC/RagA family</fullName>
    </submittedName>
</protein>
<dbReference type="EMBL" id="BAMD01000022">
    <property type="protein sequence ID" value="GAF03394.1"/>
    <property type="molecule type" value="Genomic_DNA"/>
</dbReference>
<dbReference type="STRING" id="869213.GCA_000517085_01950"/>
<dbReference type="eggNOG" id="COG0308">
    <property type="taxonomic scope" value="Bacteria"/>
</dbReference>
<proteinExistence type="predicted"/>
<reference evidence="1 2" key="1">
    <citation type="journal article" date="2014" name="Genome Announc.">
        <title>Draft Genome Sequence of Cytophaga fermentans JCM 21142T, a Facultative Anaerobe Isolated from Marine Mud.</title>
        <authorList>
            <person name="Starns D."/>
            <person name="Oshima K."/>
            <person name="Suda W."/>
            <person name="Iino T."/>
            <person name="Yuki M."/>
            <person name="Inoue J."/>
            <person name="Kitamura K."/>
            <person name="Iida T."/>
            <person name="Darby A."/>
            <person name="Hattori M."/>
            <person name="Ohkuma M."/>
        </authorList>
    </citation>
    <scope>NUCLEOTIDE SEQUENCE [LARGE SCALE GENOMIC DNA]</scope>
    <source>
        <strain evidence="1 2">JCM 21142</strain>
    </source>
</reference>
<dbReference type="RefSeq" id="WP_027471641.1">
    <property type="nucleotide sequence ID" value="NZ_BAMD01000022.1"/>
</dbReference>
<dbReference type="OrthoDB" id="8727862at2"/>
<dbReference type="AlphaFoldDB" id="W7YLW9"/>
<gene>
    <name evidence="1" type="ORF">JCM21142_42065</name>
</gene>
<dbReference type="Pfam" id="PF13715">
    <property type="entry name" value="CarbopepD_reg_2"/>
    <property type="match status" value="1"/>
</dbReference>
<sequence>MKIYLLFIYVFLNTYSFAQLPKSGRVFNSKTNSPLPFVNIGIKGTYSGTTTNINGEFSINLPSNPKFRTLVFSCIGYENKEYTAKEGENNLSIKLIPHSYDISEVTIMPDSTLRSFLRKAYDKIPENYPNVPTKYEGFYRASIQNQEGEYLRFMEVLTEAYKSSYKNKEEGTVKVLKSRKYLSPNHMNQFAAHFYGGVHLCHSVDFVKNRTLFLSGSKKYQYTLLGLVNYNNSKLYQIKFKPVKDDGKKSSGYFYIDTKTLAYIKIEINRTKKELEQRSKSLTPLIPNDITSTKKWLKVNYEIGDSYCYLKSIFHSESYKTKDSIYFTSPLEYVVTEVHDSYVEKIPFNKQVPITYLPAIEAQPYFKSNWKSFNTLPSTGMLALDSIQANKILSQRINQSFLEKYIEFYKKMDFSFGVGIWSNKLNPRSYQLSFQNLNFRKEKNSINYFKSYYFDFGYKLNNKNIVLYQWHQQLQKDNFIKIHNFGYKRLIPLKTLGRQIIANINAGWEWEKIGFSLGTAKSEQDFSFGGRKFKNEKVQAYAGYKSNGLSLGSGIDIQLSNVFHLSLSGSYFMPSKTEDIVILQERSGFFLGRKKAHEKISHPNVQYSIDGQPSLKSGLKNNNWSFSVGLKMKM</sequence>
<dbReference type="Gene3D" id="2.60.40.1120">
    <property type="entry name" value="Carboxypeptidase-like, regulatory domain"/>
    <property type="match status" value="1"/>
</dbReference>
<evidence type="ECO:0000313" key="2">
    <source>
        <dbReference type="Proteomes" id="UP000019402"/>
    </source>
</evidence>
<evidence type="ECO:0000313" key="1">
    <source>
        <dbReference type="EMBL" id="GAF03394.1"/>
    </source>
</evidence>
<dbReference type="Proteomes" id="UP000019402">
    <property type="component" value="Unassembled WGS sequence"/>
</dbReference>
<accession>W7YLW9</accession>